<accession>A0AAE0FWR6</accession>
<gene>
    <name evidence="2" type="ORF">CYMTET_24143</name>
</gene>
<sequence length="395" mass="45387">MSLPFKFSEKSGQIDWAIMANFDVEKMLRVAPTQRELDELQDIAKRLVPVKLADRDAPAVGGIDQLVRLAQLLQLAYEYRNHQVVEANLNTENVENVDMDGAESTYSRKGYQGERQVQSIRCSTEQLESSSIQLKIVEDLVASAPHEQGTEELPRTDQLLHAIQRDQLLHDIHREQREKELLENQNILMLARARELEEEVQQVSHDILAMEELHREMKMKEQEMALTVEQLQNKLRLKEVELATTLEEADRERAELMDRTEELSADVEVKMSLLDQFETKFERLYEEWEEKLAEKDAELLAGMEQREELLEELSVLYSQIETATSGNCSQEAREKLHPKGLNGDRGLLALLAIMHEAFDIASASSKASAAFAMHITFNNHLAMREKWANLSHEKN</sequence>
<evidence type="ECO:0000256" key="1">
    <source>
        <dbReference type="SAM" id="Coils"/>
    </source>
</evidence>
<keyword evidence="1" id="KW-0175">Coiled coil</keyword>
<dbReference type="EMBL" id="LGRX02012505">
    <property type="protein sequence ID" value="KAK3267294.1"/>
    <property type="molecule type" value="Genomic_DNA"/>
</dbReference>
<feature type="coiled-coil region" evidence="1">
    <location>
        <begin position="165"/>
        <end position="298"/>
    </location>
</feature>
<name>A0AAE0FWR6_9CHLO</name>
<protein>
    <submittedName>
        <fullName evidence="2">Uncharacterized protein</fullName>
    </submittedName>
</protein>
<dbReference type="AlphaFoldDB" id="A0AAE0FWR6"/>
<reference evidence="2 3" key="1">
    <citation type="journal article" date="2015" name="Genome Biol. Evol.">
        <title>Comparative Genomics of a Bacterivorous Green Alga Reveals Evolutionary Causalities and Consequences of Phago-Mixotrophic Mode of Nutrition.</title>
        <authorList>
            <person name="Burns J.A."/>
            <person name="Paasch A."/>
            <person name="Narechania A."/>
            <person name="Kim E."/>
        </authorList>
    </citation>
    <scope>NUCLEOTIDE SEQUENCE [LARGE SCALE GENOMIC DNA]</scope>
    <source>
        <strain evidence="2 3">PLY_AMNH</strain>
    </source>
</reference>
<keyword evidence="3" id="KW-1185">Reference proteome</keyword>
<evidence type="ECO:0000313" key="3">
    <source>
        <dbReference type="Proteomes" id="UP001190700"/>
    </source>
</evidence>
<proteinExistence type="predicted"/>
<dbReference type="Proteomes" id="UP001190700">
    <property type="component" value="Unassembled WGS sequence"/>
</dbReference>
<comment type="caution">
    <text evidence="2">The sequence shown here is derived from an EMBL/GenBank/DDBJ whole genome shotgun (WGS) entry which is preliminary data.</text>
</comment>
<organism evidence="2 3">
    <name type="scientific">Cymbomonas tetramitiformis</name>
    <dbReference type="NCBI Taxonomy" id="36881"/>
    <lineage>
        <taxon>Eukaryota</taxon>
        <taxon>Viridiplantae</taxon>
        <taxon>Chlorophyta</taxon>
        <taxon>Pyramimonadophyceae</taxon>
        <taxon>Pyramimonadales</taxon>
        <taxon>Pyramimonadaceae</taxon>
        <taxon>Cymbomonas</taxon>
    </lineage>
</organism>
<evidence type="ECO:0000313" key="2">
    <source>
        <dbReference type="EMBL" id="KAK3267294.1"/>
    </source>
</evidence>